<dbReference type="SUPFAM" id="SSF52218">
    <property type="entry name" value="Flavoproteins"/>
    <property type="match status" value="1"/>
</dbReference>
<proteinExistence type="predicted"/>
<dbReference type="InterPro" id="IPR029039">
    <property type="entry name" value="Flavoprotein-like_sf"/>
</dbReference>
<dbReference type="Pfam" id="PF03358">
    <property type="entry name" value="FMN_red"/>
    <property type="match status" value="1"/>
</dbReference>
<dbReference type="EMBL" id="MFGW01000189">
    <property type="protein sequence ID" value="OGF61650.1"/>
    <property type="molecule type" value="Genomic_DNA"/>
</dbReference>
<evidence type="ECO:0000256" key="2">
    <source>
        <dbReference type="ARBA" id="ARBA00022643"/>
    </source>
</evidence>
<dbReference type="Proteomes" id="UP000178943">
    <property type="component" value="Unassembled WGS sequence"/>
</dbReference>
<keyword evidence="1" id="KW-0285">Flavoprotein</keyword>
<dbReference type="Gene3D" id="3.40.50.360">
    <property type="match status" value="1"/>
</dbReference>
<organism evidence="4 5">
    <name type="scientific">Candidatus Fischerbacteria bacterium RBG_13_37_8</name>
    <dbReference type="NCBI Taxonomy" id="1817863"/>
    <lineage>
        <taxon>Bacteria</taxon>
        <taxon>Candidatus Fischeribacteriota</taxon>
    </lineage>
</organism>
<feature type="domain" description="NADPH-dependent FMN reductase-like" evidence="3">
    <location>
        <begin position="1"/>
        <end position="121"/>
    </location>
</feature>
<accession>A0A1F5VE73</accession>
<dbReference type="GO" id="GO:0016491">
    <property type="term" value="F:oxidoreductase activity"/>
    <property type="evidence" value="ECO:0007669"/>
    <property type="project" value="InterPro"/>
</dbReference>
<comment type="caution">
    <text evidence="4">The sequence shown here is derived from an EMBL/GenBank/DDBJ whole genome shotgun (WGS) entry which is preliminary data.</text>
</comment>
<name>A0A1F5VE73_9BACT</name>
<dbReference type="InterPro" id="IPR005025">
    <property type="entry name" value="FMN_Rdtase-like_dom"/>
</dbReference>
<reference evidence="4 5" key="1">
    <citation type="journal article" date="2016" name="Nat. Commun.">
        <title>Thousands of microbial genomes shed light on interconnected biogeochemical processes in an aquifer system.</title>
        <authorList>
            <person name="Anantharaman K."/>
            <person name="Brown C.T."/>
            <person name="Hug L.A."/>
            <person name="Sharon I."/>
            <person name="Castelle C.J."/>
            <person name="Probst A.J."/>
            <person name="Thomas B.C."/>
            <person name="Singh A."/>
            <person name="Wilkins M.J."/>
            <person name="Karaoz U."/>
            <person name="Brodie E.L."/>
            <person name="Williams K.H."/>
            <person name="Hubbard S.S."/>
            <person name="Banfield J.F."/>
        </authorList>
    </citation>
    <scope>NUCLEOTIDE SEQUENCE [LARGE SCALE GENOMIC DNA]</scope>
</reference>
<keyword evidence="2" id="KW-0288">FMN</keyword>
<dbReference type="InterPro" id="IPR051796">
    <property type="entry name" value="ISF_SsuE-like"/>
</dbReference>
<evidence type="ECO:0000256" key="1">
    <source>
        <dbReference type="ARBA" id="ARBA00022630"/>
    </source>
</evidence>
<dbReference type="PANTHER" id="PTHR43278">
    <property type="entry name" value="NAD(P)H-DEPENDENT FMN-CONTAINING OXIDOREDUCTASE YWQN-RELATED"/>
    <property type="match status" value="1"/>
</dbReference>
<dbReference type="AlphaFoldDB" id="A0A1F5VE73"/>
<dbReference type="STRING" id="1817863.A2Y62_02965"/>
<dbReference type="PANTHER" id="PTHR43278:SF2">
    <property type="entry name" value="IRON-SULFUR FLAVOPROTEIN"/>
    <property type="match status" value="1"/>
</dbReference>
<protein>
    <recommendedName>
        <fullName evidence="3">NADPH-dependent FMN reductase-like domain-containing protein</fullName>
    </recommendedName>
</protein>
<evidence type="ECO:0000313" key="4">
    <source>
        <dbReference type="EMBL" id="OGF61650.1"/>
    </source>
</evidence>
<sequence length="190" mass="21603">MKALILNALKREQSSIEHIYKILANELKDRGWKSETFMLQDIDISSCKGCFGCWTVTPGICVNEDESSQIIAKFIHSDLIISLTKVTFGGYSSELKKVFDRTIPILSPFFMKAGNETRHKPRYKKYPNLATIGVMIHPDDESEYIFKTLAKRIALHFHAPQQGTLIIFSGQSKEKIHEKIKTLLRTIGGE</sequence>
<evidence type="ECO:0000259" key="3">
    <source>
        <dbReference type="Pfam" id="PF03358"/>
    </source>
</evidence>
<gene>
    <name evidence="4" type="ORF">A2Y62_02965</name>
</gene>
<evidence type="ECO:0000313" key="5">
    <source>
        <dbReference type="Proteomes" id="UP000178943"/>
    </source>
</evidence>